<protein>
    <recommendedName>
        <fullName evidence="3">DUF4270 domain-containing protein</fullName>
    </recommendedName>
</protein>
<dbReference type="PROSITE" id="PS51257">
    <property type="entry name" value="PROKAR_LIPOPROTEIN"/>
    <property type="match status" value="1"/>
</dbReference>
<evidence type="ECO:0000313" key="1">
    <source>
        <dbReference type="EMBL" id="NIJ43679.1"/>
    </source>
</evidence>
<name>A0ABX0U4B4_9FLAO</name>
<evidence type="ECO:0008006" key="3">
    <source>
        <dbReference type="Google" id="ProtNLM"/>
    </source>
</evidence>
<proteinExistence type="predicted"/>
<dbReference type="Proteomes" id="UP000745859">
    <property type="component" value="Unassembled WGS sequence"/>
</dbReference>
<keyword evidence="2" id="KW-1185">Reference proteome</keyword>
<gene>
    <name evidence="1" type="ORF">FHR24_000118</name>
</gene>
<dbReference type="Pfam" id="PF14092">
    <property type="entry name" value="DUF4270"/>
    <property type="match status" value="1"/>
</dbReference>
<dbReference type="EMBL" id="JAASQL010000001">
    <property type="protein sequence ID" value="NIJ43679.1"/>
    <property type="molecule type" value="Genomic_DNA"/>
</dbReference>
<dbReference type="RefSeq" id="WP_167182342.1">
    <property type="nucleotide sequence ID" value="NZ_JAASQL010000001.1"/>
</dbReference>
<evidence type="ECO:0000313" key="2">
    <source>
        <dbReference type="Proteomes" id="UP000745859"/>
    </source>
</evidence>
<comment type="caution">
    <text evidence="1">The sequence shown here is derived from an EMBL/GenBank/DDBJ whole genome shotgun (WGS) entry which is preliminary data.</text>
</comment>
<sequence length="470" mass="51882">MTLFNIKSLKNIAALGTMFFFVSCSNEITSSADGLINNSNFKKDTISINPEIETAEVDFVPSSLLSTYLIGDYTNSNFGAVNAGFVGQITADSYPVKRTTNEVPEDVTTIDVSAVLEIPLSFTLKEDSTEELELINALGDFATVFDFKVSTFETYLERFNADGSTRTYYSNGKNSAGTKEDLGALTELGVLTGYSFSETYTAADTLRIPLDSYDFATEFLAKLDQNPLATNDEMRAFFKGLKLEVTKTSGDGLVFPVDLTAAKLKINYTNQEADQEDAEKELSFSLNGALHNLYNHNHVSANIANEVYVQGASGYQAKVDISSLINEHSVTSQEESWLINQATLKIYLKDADDYSKVLSSLLIYAIDDEGTATAIDDYFYLGTTYSFVDGIVRFEDTENETEPYVRFFITDLVKEALASGEVTELRIKESRGETTFVDLRSTTAKGLVMLNDVNSTTKAPQLELIYSKIK</sequence>
<dbReference type="InterPro" id="IPR025366">
    <property type="entry name" value="DUF4270"/>
</dbReference>
<reference evidence="1 2" key="1">
    <citation type="submission" date="2020-03" db="EMBL/GenBank/DDBJ databases">
        <title>Genomic Encyclopedia of Type Strains, Phase IV (KMG-IV): sequencing the most valuable type-strain genomes for metagenomic binning, comparative biology and taxonomic classification.</title>
        <authorList>
            <person name="Goeker M."/>
        </authorList>
    </citation>
    <scope>NUCLEOTIDE SEQUENCE [LARGE SCALE GENOMIC DNA]</scope>
    <source>
        <strain evidence="1 2">DSM 101599</strain>
    </source>
</reference>
<organism evidence="1 2">
    <name type="scientific">Wenyingzhuangia heitensis</name>
    <dbReference type="NCBI Taxonomy" id="1487859"/>
    <lineage>
        <taxon>Bacteria</taxon>
        <taxon>Pseudomonadati</taxon>
        <taxon>Bacteroidota</taxon>
        <taxon>Flavobacteriia</taxon>
        <taxon>Flavobacteriales</taxon>
        <taxon>Flavobacteriaceae</taxon>
        <taxon>Wenyingzhuangia</taxon>
    </lineage>
</organism>
<accession>A0ABX0U4B4</accession>